<proteinExistence type="predicted"/>
<feature type="region of interest" description="Disordered" evidence="1">
    <location>
        <begin position="1"/>
        <end position="32"/>
    </location>
</feature>
<gene>
    <name evidence="2" type="ORF">GJ744_006069</name>
</gene>
<dbReference type="Proteomes" id="UP000606974">
    <property type="component" value="Unassembled WGS sequence"/>
</dbReference>
<name>A0A8H7E749_9EURO</name>
<accession>A0A8H7E749</accession>
<keyword evidence="3" id="KW-1185">Reference proteome</keyword>
<comment type="caution">
    <text evidence="2">The sequence shown here is derived from an EMBL/GenBank/DDBJ whole genome shotgun (WGS) entry which is preliminary data.</text>
</comment>
<evidence type="ECO:0000313" key="3">
    <source>
        <dbReference type="Proteomes" id="UP000606974"/>
    </source>
</evidence>
<organism evidence="2 3">
    <name type="scientific">Endocarpon pusillum</name>
    <dbReference type="NCBI Taxonomy" id="364733"/>
    <lineage>
        <taxon>Eukaryota</taxon>
        <taxon>Fungi</taxon>
        <taxon>Dikarya</taxon>
        <taxon>Ascomycota</taxon>
        <taxon>Pezizomycotina</taxon>
        <taxon>Eurotiomycetes</taxon>
        <taxon>Chaetothyriomycetidae</taxon>
        <taxon>Verrucariales</taxon>
        <taxon>Verrucariaceae</taxon>
        <taxon>Endocarpon</taxon>
    </lineage>
</organism>
<evidence type="ECO:0000256" key="1">
    <source>
        <dbReference type="SAM" id="MobiDB-lite"/>
    </source>
</evidence>
<reference evidence="2" key="1">
    <citation type="submission" date="2020-02" db="EMBL/GenBank/DDBJ databases">
        <authorList>
            <person name="Palmer J.M."/>
        </authorList>
    </citation>
    <scope>NUCLEOTIDE SEQUENCE</scope>
    <source>
        <strain evidence="2">EPUS1.4</strain>
        <tissue evidence="2">Thallus</tissue>
    </source>
</reference>
<evidence type="ECO:0000313" key="2">
    <source>
        <dbReference type="EMBL" id="KAF7510703.1"/>
    </source>
</evidence>
<sequence length="169" mass="19267">MARTRITGRRNCQNPDPAINLSPKSPRKPKTVVDTPRRVWLLADAQSTAGKMTRKELFKLHNIAEATGYRILKSKIARQSERIHNRGRKAVLAPYECEAIETVENATFRFGTASYLANASALGLAHGSERVIQRNMLNHGVRTYVAKQKKYISKSSIEKRIIWGFERRY</sequence>
<protein>
    <submittedName>
        <fullName evidence="2">Uncharacterized protein</fullName>
    </submittedName>
</protein>
<dbReference type="EMBL" id="JAACFV010000027">
    <property type="protein sequence ID" value="KAF7510703.1"/>
    <property type="molecule type" value="Genomic_DNA"/>
</dbReference>
<dbReference type="AlphaFoldDB" id="A0A8H7E749"/>